<gene>
    <name evidence="9" type="ORF">HNY73_005269</name>
</gene>
<dbReference type="PANTHER" id="PTHR10332:SF80">
    <property type="entry name" value="EQUILIBRATIVE NUCLEOSIDE TRANSPORTER 2, ISOFORM A"/>
    <property type="match status" value="1"/>
</dbReference>
<organism evidence="9 10">
    <name type="scientific">Argiope bruennichi</name>
    <name type="common">Wasp spider</name>
    <name type="synonym">Aranea bruennichi</name>
    <dbReference type="NCBI Taxonomy" id="94029"/>
    <lineage>
        <taxon>Eukaryota</taxon>
        <taxon>Metazoa</taxon>
        <taxon>Ecdysozoa</taxon>
        <taxon>Arthropoda</taxon>
        <taxon>Chelicerata</taxon>
        <taxon>Arachnida</taxon>
        <taxon>Araneae</taxon>
        <taxon>Araneomorphae</taxon>
        <taxon>Entelegynae</taxon>
        <taxon>Araneoidea</taxon>
        <taxon>Araneidae</taxon>
        <taxon>Argiope</taxon>
    </lineage>
</organism>
<dbReference type="Proteomes" id="UP000807504">
    <property type="component" value="Unassembled WGS sequence"/>
</dbReference>
<reference evidence="9" key="1">
    <citation type="journal article" date="2020" name="bioRxiv">
        <title>Chromosome-level reference genome of the European wasp spider Argiope bruennichi: a resource for studies on range expansion and evolutionary adaptation.</title>
        <authorList>
            <person name="Sheffer M.M."/>
            <person name="Hoppe A."/>
            <person name="Krehenwinkel H."/>
            <person name="Uhl G."/>
            <person name="Kuss A.W."/>
            <person name="Jensen L."/>
            <person name="Jensen C."/>
            <person name="Gillespie R.G."/>
            <person name="Hoff K.J."/>
            <person name="Prost S."/>
        </authorList>
    </citation>
    <scope>NUCLEOTIDE SEQUENCE</scope>
</reference>
<sequence>MPLRTPYYSDYNPTSDEHSSDQQYLMSSGARGRNGHTDPSYYSGDTIPLRHISSNTGGTGEISITPAKKRIGTLDVINPMEQETLLDPGPVKLAPCWESRHAPTDELNFKTTTPKGELDGKPPTDRPVPGLFWSHQPLKGGTEITASNSVPLILNRNKCLQIMLAGPGIFFYVTMTSVVIINMANGIYQNSIYGLAAKLPMKYSMAIVLGANTSGTFTSLILILSIAASPNLRTAAIYYFITALFVLLACVDTYFALPLIRFYRYYDRLTERAMIENRANTGRPPYCKIFWKTWTQCFNVFFVFFVTLTVFPAIHADIEMVDKDFIIPEKYFTPVTCYLCFNFFAMMGSLVPNWIKWPGPRFLWIPIVLRIFMIPYFMLCNYKPDKRQIPVLIDNDWAYFGMAVAFGFTSGYYSSLAMMYAPGCVEKEHAPIAGMMAALFLVLGIVCGVNFTFFVSWLVETKLF</sequence>
<evidence type="ECO:0000313" key="10">
    <source>
        <dbReference type="Proteomes" id="UP000807504"/>
    </source>
</evidence>
<evidence type="ECO:0000256" key="3">
    <source>
        <dbReference type="ARBA" id="ARBA00022448"/>
    </source>
</evidence>
<dbReference type="InterPro" id="IPR002259">
    <property type="entry name" value="Eqnu_transpt"/>
</dbReference>
<comment type="similarity">
    <text evidence="2">Belongs to the SLC29A/ENT transporter (TC 2.A.57) family.</text>
</comment>
<keyword evidence="10" id="KW-1185">Reference proteome</keyword>
<feature type="transmembrane region" description="Helical" evidence="8">
    <location>
        <begin position="399"/>
        <end position="420"/>
    </location>
</feature>
<dbReference type="AlphaFoldDB" id="A0A8T0FLE9"/>
<evidence type="ECO:0000256" key="4">
    <source>
        <dbReference type="ARBA" id="ARBA00022692"/>
    </source>
</evidence>
<keyword evidence="3" id="KW-0813">Transport</keyword>
<comment type="subcellular location">
    <subcellularLocation>
        <location evidence="1">Membrane</location>
        <topology evidence="1">Multi-pass membrane protein</topology>
    </subcellularLocation>
</comment>
<feature type="transmembrane region" description="Helical" evidence="8">
    <location>
        <begin position="236"/>
        <end position="257"/>
    </location>
</feature>
<keyword evidence="4 8" id="KW-0812">Transmembrane</keyword>
<feature type="transmembrane region" description="Helical" evidence="8">
    <location>
        <begin position="335"/>
        <end position="355"/>
    </location>
</feature>
<keyword evidence="5 8" id="KW-1133">Transmembrane helix</keyword>
<feature type="transmembrane region" description="Helical" evidence="8">
    <location>
        <begin position="361"/>
        <end position="379"/>
    </location>
</feature>
<keyword evidence="6 8" id="KW-0472">Membrane</keyword>
<feature type="region of interest" description="Disordered" evidence="7">
    <location>
        <begin position="1"/>
        <end position="63"/>
    </location>
</feature>
<feature type="transmembrane region" description="Helical" evidence="8">
    <location>
        <begin position="203"/>
        <end position="224"/>
    </location>
</feature>
<protein>
    <submittedName>
        <fullName evidence="9">Equilibrative nucleoside transporter 1 like protein</fullName>
    </submittedName>
</protein>
<dbReference type="GO" id="GO:0005337">
    <property type="term" value="F:nucleoside transmembrane transporter activity"/>
    <property type="evidence" value="ECO:0007669"/>
    <property type="project" value="InterPro"/>
</dbReference>
<dbReference type="InterPro" id="IPR036259">
    <property type="entry name" value="MFS_trans_sf"/>
</dbReference>
<evidence type="ECO:0000256" key="5">
    <source>
        <dbReference type="ARBA" id="ARBA00022989"/>
    </source>
</evidence>
<feature type="transmembrane region" description="Helical" evidence="8">
    <location>
        <begin position="162"/>
        <end position="183"/>
    </location>
</feature>
<name>A0A8T0FLE9_ARGBR</name>
<dbReference type="Pfam" id="PF01733">
    <property type="entry name" value="Nucleoside_tran"/>
    <property type="match status" value="2"/>
</dbReference>
<feature type="transmembrane region" description="Helical" evidence="8">
    <location>
        <begin position="432"/>
        <end position="459"/>
    </location>
</feature>
<feature type="transmembrane region" description="Helical" evidence="8">
    <location>
        <begin position="293"/>
        <end position="314"/>
    </location>
</feature>
<accession>A0A8T0FLE9</accession>
<dbReference type="PRINTS" id="PR01130">
    <property type="entry name" value="DERENTRNSPRT"/>
</dbReference>
<dbReference type="PANTHER" id="PTHR10332">
    <property type="entry name" value="EQUILIBRATIVE NUCLEOSIDE TRANSPORTER"/>
    <property type="match status" value="1"/>
</dbReference>
<comment type="caution">
    <text evidence="9">The sequence shown here is derived from an EMBL/GenBank/DDBJ whole genome shotgun (WGS) entry which is preliminary data.</text>
</comment>
<evidence type="ECO:0000256" key="7">
    <source>
        <dbReference type="SAM" id="MobiDB-lite"/>
    </source>
</evidence>
<dbReference type="SUPFAM" id="SSF103473">
    <property type="entry name" value="MFS general substrate transporter"/>
    <property type="match status" value="1"/>
</dbReference>
<dbReference type="GO" id="GO:0005886">
    <property type="term" value="C:plasma membrane"/>
    <property type="evidence" value="ECO:0007669"/>
    <property type="project" value="TreeGrafter"/>
</dbReference>
<evidence type="ECO:0000313" key="9">
    <source>
        <dbReference type="EMBL" id="KAF8790210.1"/>
    </source>
</evidence>
<evidence type="ECO:0000256" key="8">
    <source>
        <dbReference type="SAM" id="Phobius"/>
    </source>
</evidence>
<evidence type="ECO:0000256" key="2">
    <source>
        <dbReference type="ARBA" id="ARBA00007965"/>
    </source>
</evidence>
<proteinExistence type="inferred from homology"/>
<reference evidence="9" key="2">
    <citation type="submission" date="2020-06" db="EMBL/GenBank/DDBJ databases">
        <authorList>
            <person name="Sheffer M."/>
        </authorList>
    </citation>
    <scope>NUCLEOTIDE SEQUENCE</scope>
</reference>
<evidence type="ECO:0000256" key="6">
    <source>
        <dbReference type="ARBA" id="ARBA00023136"/>
    </source>
</evidence>
<evidence type="ECO:0000256" key="1">
    <source>
        <dbReference type="ARBA" id="ARBA00004141"/>
    </source>
</evidence>
<dbReference type="EMBL" id="JABXBU010000011">
    <property type="protein sequence ID" value="KAF8790210.1"/>
    <property type="molecule type" value="Genomic_DNA"/>
</dbReference>